<name>A0ABD2IVM6_HETSC</name>
<sequence>MPTELHAEILAALPFDVRWAVVRVSFVFDHFLRKKQFEWIKNELKRRKILEINRRSLGQAKRRLLDLSRQIFPIRLISLRNLLASHFDVENSVGLTQQQFDAPLTPGLFETQLLAMVNTVDRNDITAIRRAKRFLQTTEASF</sequence>
<dbReference type="Proteomes" id="UP001620645">
    <property type="component" value="Unassembled WGS sequence"/>
</dbReference>
<dbReference type="AlphaFoldDB" id="A0ABD2IVM6"/>
<evidence type="ECO:0008006" key="3">
    <source>
        <dbReference type="Google" id="ProtNLM"/>
    </source>
</evidence>
<evidence type="ECO:0000313" key="1">
    <source>
        <dbReference type="EMBL" id="KAL3083979.1"/>
    </source>
</evidence>
<reference evidence="1 2" key="1">
    <citation type="submission" date="2024-10" db="EMBL/GenBank/DDBJ databases">
        <authorList>
            <person name="Kim D."/>
        </authorList>
    </citation>
    <scope>NUCLEOTIDE SEQUENCE [LARGE SCALE GENOMIC DNA]</scope>
    <source>
        <strain evidence="1">Taebaek</strain>
    </source>
</reference>
<comment type="caution">
    <text evidence="1">The sequence shown here is derived from an EMBL/GenBank/DDBJ whole genome shotgun (WGS) entry which is preliminary data.</text>
</comment>
<dbReference type="EMBL" id="JBICCN010000244">
    <property type="protein sequence ID" value="KAL3083979.1"/>
    <property type="molecule type" value="Genomic_DNA"/>
</dbReference>
<gene>
    <name evidence="1" type="ORF">niasHS_008851</name>
</gene>
<organism evidence="1 2">
    <name type="scientific">Heterodera schachtii</name>
    <name type="common">Sugarbeet cyst nematode worm</name>
    <name type="synonym">Tylenchus schachtii</name>
    <dbReference type="NCBI Taxonomy" id="97005"/>
    <lineage>
        <taxon>Eukaryota</taxon>
        <taxon>Metazoa</taxon>
        <taxon>Ecdysozoa</taxon>
        <taxon>Nematoda</taxon>
        <taxon>Chromadorea</taxon>
        <taxon>Rhabditida</taxon>
        <taxon>Tylenchina</taxon>
        <taxon>Tylenchomorpha</taxon>
        <taxon>Tylenchoidea</taxon>
        <taxon>Heteroderidae</taxon>
        <taxon>Heteroderinae</taxon>
        <taxon>Heterodera</taxon>
    </lineage>
</organism>
<keyword evidence="2" id="KW-1185">Reference proteome</keyword>
<accession>A0ABD2IVM6</accession>
<protein>
    <recommendedName>
        <fullName evidence="3">F-box domain-containing protein</fullName>
    </recommendedName>
</protein>
<proteinExistence type="predicted"/>
<evidence type="ECO:0000313" key="2">
    <source>
        <dbReference type="Proteomes" id="UP001620645"/>
    </source>
</evidence>